<keyword evidence="1" id="KW-0285">Flavoprotein</keyword>
<dbReference type="GO" id="GO:0071949">
    <property type="term" value="F:FAD binding"/>
    <property type="evidence" value="ECO:0007669"/>
    <property type="project" value="InterPro"/>
</dbReference>
<dbReference type="PANTHER" id="PTHR46865">
    <property type="entry name" value="OXIDOREDUCTASE-RELATED"/>
    <property type="match status" value="1"/>
</dbReference>
<keyword evidence="2" id="KW-0274">FAD</keyword>
<dbReference type="AlphaFoldDB" id="A0A6A6PJ48"/>
<evidence type="ECO:0000256" key="3">
    <source>
        <dbReference type="ARBA" id="ARBA00023002"/>
    </source>
</evidence>
<evidence type="ECO:0000313" key="7">
    <source>
        <dbReference type="Proteomes" id="UP000799767"/>
    </source>
</evidence>
<dbReference type="OrthoDB" id="655030at2759"/>
<sequence length="425" mass="45796">MSNLKVLIVGASIAGPTAAYWFARAGAQVTIIERFPQLRTAGQGIDIRSVGITVMRKMPGMEAAVRARCMHMDGISFVRGDGKAFATMTASKDSKSQTLVSEFEILRGDLAQVLFDLTKNDDRIKYVFGEQVASMAQTGNGPIAVRFANNKLPTADYDLVVACDGATSRTRAMGLECGVRDHIKSTNSWAAYFTIEEDLLKGSKLSQLYSAPGGRFLALGPDPNGATRAGLMGIGTSQVDATQAFREAQRQGPEALKNYMARYFAGSGWRSEEIIAAMMEAEDFYASEIVQVKAPSLSKGRFVMVGDAGYSPCNFSGAGTSLALAGGYLLAGEIFRHRGDIPAGLQAYEERMAPMIKDFQQLAPGVPAIIAPQTAWGIQLRDMFLIVFAWITALGKHFAWVGGLFASSLGEDKYGIPEYDWPNGG</sequence>
<keyword evidence="7" id="KW-1185">Reference proteome</keyword>
<dbReference type="PRINTS" id="PR00420">
    <property type="entry name" value="RNGMNOXGNASE"/>
</dbReference>
<keyword evidence="4" id="KW-0732">Signal</keyword>
<accession>A0A6A6PJ48</accession>
<dbReference type="EMBL" id="MU001640">
    <property type="protein sequence ID" value="KAF2480049.1"/>
    <property type="molecule type" value="Genomic_DNA"/>
</dbReference>
<dbReference type="Proteomes" id="UP000799767">
    <property type="component" value="Unassembled WGS sequence"/>
</dbReference>
<dbReference type="InterPro" id="IPR051704">
    <property type="entry name" value="FAD_aromatic-hydroxylase"/>
</dbReference>
<dbReference type="SUPFAM" id="SSF51905">
    <property type="entry name" value="FAD/NAD(P)-binding domain"/>
    <property type="match status" value="1"/>
</dbReference>
<evidence type="ECO:0000313" key="6">
    <source>
        <dbReference type="EMBL" id="KAF2480049.1"/>
    </source>
</evidence>
<name>A0A6A6PJ48_9PEZI</name>
<dbReference type="InterPro" id="IPR002938">
    <property type="entry name" value="FAD-bd"/>
</dbReference>
<evidence type="ECO:0000256" key="1">
    <source>
        <dbReference type="ARBA" id="ARBA00022630"/>
    </source>
</evidence>
<dbReference type="Pfam" id="PF01494">
    <property type="entry name" value="FAD_binding_3"/>
    <property type="match status" value="1"/>
</dbReference>
<dbReference type="RefSeq" id="XP_033586619.1">
    <property type="nucleotide sequence ID" value="XM_033731588.1"/>
</dbReference>
<dbReference type="GeneID" id="54472590"/>
<dbReference type="Gene3D" id="3.50.50.60">
    <property type="entry name" value="FAD/NAD(P)-binding domain"/>
    <property type="match status" value="1"/>
</dbReference>
<feature type="chain" id="PRO_5025674945" evidence="4">
    <location>
        <begin position="20"/>
        <end position="425"/>
    </location>
</feature>
<gene>
    <name evidence="6" type="ORF">BDY17DRAFT_256201</name>
</gene>
<dbReference type="PANTHER" id="PTHR46865:SF2">
    <property type="entry name" value="MONOOXYGENASE"/>
    <property type="match status" value="1"/>
</dbReference>
<dbReference type="InterPro" id="IPR036188">
    <property type="entry name" value="FAD/NAD-bd_sf"/>
</dbReference>
<keyword evidence="3" id="KW-0560">Oxidoreductase</keyword>
<proteinExistence type="predicted"/>
<evidence type="ECO:0000259" key="5">
    <source>
        <dbReference type="Pfam" id="PF01494"/>
    </source>
</evidence>
<evidence type="ECO:0000256" key="4">
    <source>
        <dbReference type="SAM" id="SignalP"/>
    </source>
</evidence>
<dbReference type="Gene3D" id="3.30.9.10">
    <property type="entry name" value="D-Amino Acid Oxidase, subunit A, domain 2"/>
    <property type="match status" value="1"/>
</dbReference>
<dbReference type="GO" id="GO:0016491">
    <property type="term" value="F:oxidoreductase activity"/>
    <property type="evidence" value="ECO:0007669"/>
    <property type="project" value="UniProtKB-KW"/>
</dbReference>
<organism evidence="6 7">
    <name type="scientific">Neohortaea acidophila</name>
    <dbReference type="NCBI Taxonomy" id="245834"/>
    <lineage>
        <taxon>Eukaryota</taxon>
        <taxon>Fungi</taxon>
        <taxon>Dikarya</taxon>
        <taxon>Ascomycota</taxon>
        <taxon>Pezizomycotina</taxon>
        <taxon>Dothideomycetes</taxon>
        <taxon>Dothideomycetidae</taxon>
        <taxon>Mycosphaerellales</taxon>
        <taxon>Teratosphaeriaceae</taxon>
        <taxon>Neohortaea</taxon>
    </lineage>
</organism>
<reference evidence="6" key="1">
    <citation type="journal article" date="2020" name="Stud. Mycol.">
        <title>101 Dothideomycetes genomes: a test case for predicting lifestyles and emergence of pathogens.</title>
        <authorList>
            <person name="Haridas S."/>
            <person name="Albert R."/>
            <person name="Binder M."/>
            <person name="Bloem J."/>
            <person name="Labutti K."/>
            <person name="Salamov A."/>
            <person name="Andreopoulos B."/>
            <person name="Baker S."/>
            <person name="Barry K."/>
            <person name="Bills G."/>
            <person name="Bluhm B."/>
            <person name="Cannon C."/>
            <person name="Castanera R."/>
            <person name="Culley D."/>
            <person name="Daum C."/>
            <person name="Ezra D."/>
            <person name="Gonzalez J."/>
            <person name="Henrissat B."/>
            <person name="Kuo A."/>
            <person name="Liang C."/>
            <person name="Lipzen A."/>
            <person name="Lutzoni F."/>
            <person name="Magnuson J."/>
            <person name="Mondo S."/>
            <person name="Nolan M."/>
            <person name="Ohm R."/>
            <person name="Pangilinan J."/>
            <person name="Park H.-J."/>
            <person name="Ramirez L."/>
            <person name="Alfaro M."/>
            <person name="Sun H."/>
            <person name="Tritt A."/>
            <person name="Yoshinaga Y."/>
            <person name="Zwiers L.-H."/>
            <person name="Turgeon B."/>
            <person name="Goodwin S."/>
            <person name="Spatafora J."/>
            <person name="Crous P."/>
            <person name="Grigoriev I."/>
        </authorList>
    </citation>
    <scope>NUCLEOTIDE SEQUENCE</scope>
    <source>
        <strain evidence="6">CBS 113389</strain>
    </source>
</reference>
<evidence type="ECO:0000256" key="2">
    <source>
        <dbReference type="ARBA" id="ARBA00022827"/>
    </source>
</evidence>
<protein>
    <submittedName>
        <fullName evidence="6">Oxidoreductase</fullName>
    </submittedName>
</protein>
<feature type="domain" description="FAD-binding" evidence="5">
    <location>
        <begin position="4"/>
        <end position="357"/>
    </location>
</feature>
<feature type="signal peptide" evidence="4">
    <location>
        <begin position="1"/>
        <end position="19"/>
    </location>
</feature>